<dbReference type="RefSeq" id="WP_209629154.1">
    <property type="nucleotide sequence ID" value="NZ_PRDG01000007.1"/>
</dbReference>
<comment type="caution">
    <text evidence="1">The sequence shown here is derived from an EMBL/GenBank/DDBJ whole genome shotgun (WGS) entry which is preliminary data.</text>
</comment>
<protein>
    <submittedName>
        <fullName evidence="1">Uncharacterized protein</fullName>
    </submittedName>
</protein>
<name>A0ABS5B665_9STRE</name>
<dbReference type="Proteomes" id="UP001519296">
    <property type="component" value="Unassembled WGS sequence"/>
</dbReference>
<dbReference type="EMBL" id="PRDG01000007">
    <property type="protein sequence ID" value="MBP2624299.1"/>
    <property type="molecule type" value="Genomic_DNA"/>
</dbReference>
<reference evidence="1 2" key="1">
    <citation type="submission" date="2018-02" db="EMBL/GenBank/DDBJ databases">
        <title>Draft genome sequence of Streptococcus oricebi CCUG 70868T type strain.</title>
        <authorList>
            <person name="Mendez V."/>
            <person name="Salva-Serra F."/>
            <person name="Jaen-Luchoro D."/>
            <person name="Gonzales-Siles L."/>
            <person name="Karlsson R."/>
            <person name="Engstrom-Jakobsson H."/>
            <person name="Busquets A."/>
            <person name="Gomila M."/>
            <person name="Pineiro-Iglesias B."/>
            <person name="Bennasar-Figueras A."/>
            <person name="Seeger M."/>
            <person name="Moore E."/>
        </authorList>
    </citation>
    <scope>NUCLEOTIDE SEQUENCE [LARGE SCALE GENOMIC DNA]</scope>
    <source>
        <strain evidence="1 2">CCUG 70868</strain>
    </source>
</reference>
<evidence type="ECO:0000313" key="1">
    <source>
        <dbReference type="EMBL" id="MBP2624299.1"/>
    </source>
</evidence>
<gene>
    <name evidence="1" type="ORF">C4K46_10250</name>
</gene>
<organism evidence="1 2">
    <name type="scientific">Streptococcus oricebi</name>
    <dbReference type="NCBI Taxonomy" id="1547447"/>
    <lineage>
        <taxon>Bacteria</taxon>
        <taxon>Bacillati</taxon>
        <taxon>Bacillota</taxon>
        <taxon>Bacilli</taxon>
        <taxon>Lactobacillales</taxon>
        <taxon>Streptococcaceae</taxon>
        <taxon>Streptococcus</taxon>
    </lineage>
</organism>
<accession>A0ABS5B665</accession>
<evidence type="ECO:0000313" key="2">
    <source>
        <dbReference type="Proteomes" id="UP001519296"/>
    </source>
</evidence>
<keyword evidence="2" id="KW-1185">Reference proteome</keyword>
<proteinExistence type="predicted"/>
<sequence length="97" mass="11182">MMITSDGTYTDKEYQHALKQLYRSMERQRISLEAQVLKARLEGLKKTFDIGSQFLASHIKDDIQSISSNMDKSIKGAIRTELEAGIKDKLKQYDHFV</sequence>